<dbReference type="InterPro" id="IPR023016">
    <property type="entry name" value="HisA/PriA"/>
</dbReference>
<comment type="catalytic activity">
    <reaction evidence="1 9 11">
        <text>1-(5-phospho-beta-D-ribosyl)-5-[(5-phospho-beta-D-ribosylamino)methylideneamino]imidazole-4-carboxamide = 5-[(5-phospho-1-deoxy-D-ribulos-1-ylimino)methylamino]-1-(5-phospho-beta-D-ribosyl)imidazole-4-carboxamide</text>
        <dbReference type="Rhea" id="RHEA:15469"/>
        <dbReference type="ChEBI" id="CHEBI:58435"/>
        <dbReference type="ChEBI" id="CHEBI:58525"/>
        <dbReference type="EC" id="5.3.1.16"/>
    </reaction>
</comment>
<evidence type="ECO:0000256" key="9">
    <source>
        <dbReference type="HAMAP-Rule" id="MF_01014"/>
    </source>
</evidence>
<evidence type="ECO:0000256" key="6">
    <source>
        <dbReference type="ARBA" id="ARBA00022605"/>
    </source>
</evidence>
<dbReference type="InterPro" id="IPR006062">
    <property type="entry name" value="His_biosynth"/>
</dbReference>
<dbReference type="Pfam" id="PF00977">
    <property type="entry name" value="His_biosynth"/>
    <property type="match status" value="1"/>
</dbReference>
<evidence type="ECO:0000256" key="4">
    <source>
        <dbReference type="ARBA" id="ARBA00009667"/>
    </source>
</evidence>
<evidence type="ECO:0000256" key="10">
    <source>
        <dbReference type="RuleBase" id="RU003657"/>
    </source>
</evidence>
<comment type="pathway">
    <text evidence="3 9 11">Amino-acid biosynthesis; L-histidine biosynthesis; L-histidine from 5-phospho-alpha-D-ribose 1-diphosphate: step 4/9.</text>
</comment>
<evidence type="ECO:0000256" key="2">
    <source>
        <dbReference type="ARBA" id="ARBA00004496"/>
    </source>
</evidence>
<dbReference type="InterPro" id="IPR006063">
    <property type="entry name" value="HisA_bact_arch"/>
</dbReference>
<comment type="caution">
    <text evidence="12">The sequence shown here is derived from an EMBL/GenBank/DDBJ whole genome shotgun (WGS) entry which is preliminary data.</text>
</comment>
<dbReference type="Proteomes" id="UP000697995">
    <property type="component" value="Unassembled WGS sequence"/>
</dbReference>
<comment type="subcellular location">
    <subcellularLocation>
        <location evidence="2 9 11">Cytoplasm</location>
    </subcellularLocation>
</comment>
<evidence type="ECO:0000313" key="12">
    <source>
        <dbReference type="EMBL" id="MBK1659785.1"/>
    </source>
</evidence>
<keyword evidence="8 9" id="KW-0413">Isomerase</keyword>
<sequence>MALTLYPAIDLKGGQVVRLKRGDMSKATVYSSEPGAQARRFAALGFRWIHVVDLDGAFAGRPANAAAVETILAAVPGVPVQLGGGIRTMGTVEAWLDRGVKRVILGSAAVKDPDFALAACRAYPGRVAVGIDARGGFVATEGWAEVSAVQAADLAKRFEDAGAAAIIYTDIDRDGMLGGVNLEATLALARAVRLPVIASGGVASLNDLAALSGVTSEGIEGVIIGRALYDGRVDPAAALALVKR</sequence>
<dbReference type="InterPro" id="IPR011060">
    <property type="entry name" value="RibuloseP-bd_barrel"/>
</dbReference>
<dbReference type="Gene3D" id="3.20.20.70">
    <property type="entry name" value="Aldolase class I"/>
    <property type="match status" value="1"/>
</dbReference>
<proteinExistence type="inferred from homology"/>
<keyword evidence="5 9" id="KW-0963">Cytoplasm</keyword>
<organism evidence="12 13">
    <name type="scientific">Paracraurococcus ruber</name>
    <dbReference type="NCBI Taxonomy" id="77675"/>
    <lineage>
        <taxon>Bacteria</taxon>
        <taxon>Pseudomonadati</taxon>
        <taxon>Pseudomonadota</taxon>
        <taxon>Alphaproteobacteria</taxon>
        <taxon>Acetobacterales</taxon>
        <taxon>Roseomonadaceae</taxon>
        <taxon>Paracraurococcus</taxon>
    </lineage>
</organism>
<dbReference type="SUPFAM" id="SSF51366">
    <property type="entry name" value="Ribulose-phoshate binding barrel"/>
    <property type="match status" value="1"/>
</dbReference>
<dbReference type="HAMAP" id="MF_01014">
    <property type="entry name" value="HisA"/>
    <property type="match status" value="1"/>
</dbReference>
<evidence type="ECO:0000256" key="7">
    <source>
        <dbReference type="ARBA" id="ARBA00023102"/>
    </source>
</evidence>
<dbReference type="CDD" id="cd04732">
    <property type="entry name" value="HisA"/>
    <property type="match status" value="1"/>
</dbReference>
<keyword evidence="7 9" id="KW-0368">Histidine biosynthesis</keyword>
<dbReference type="PANTHER" id="PTHR43090">
    <property type="entry name" value="1-(5-PHOSPHORIBOSYL)-5-[(5-PHOSPHORIBOSYLAMINO)METHYLIDENEAMINO] IMIDAZOLE-4-CARBOXAMIDE ISOMERASE"/>
    <property type="match status" value="1"/>
</dbReference>
<dbReference type="InterPro" id="IPR013785">
    <property type="entry name" value="Aldolase_TIM"/>
</dbReference>
<dbReference type="EC" id="5.3.1.16" evidence="9 11"/>
<dbReference type="NCBIfam" id="TIGR00007">
    <property type="entry name" value="1-(5-phosphoribosyl)-5-[(5-phosphoribosylamino)methylideneamino]imidazole-4-carboxamide isomerase"/>
    <property type="match status" value="1"/>
</dbReference>
<keyword evidence="6 9" id="KW-0028">Amino-acid biosynthesis</keyword>
<dbReference type="GO" id="GO:0016853">
    <property type="term" value="F:isomerase activity"/>
    <property type="evidence" value="ECO:0007669"/>
    <property type="project" value="UniProtKB-KW"/>
</dbReference>
<evidence type="ECO:0000256" key="3">
    <source>
        <dbReference type="ARBA" id="ARBA00005133"/>
    </source>
</evidence>
<evidence type="ECO:0000256" key="5">
    <source>
        <dbReference type="ARBA" id="ARBA00022490"/>
    </source>
</evidence>
<keyword evidence="13" id="KW-1185">Reference proteome</keyword>
<name>A0ABS1CZB4_9PROT</name>
<accession>A0ABS1CZB4</accession>
<reference evidence="12 13" key="1">
    <citation type="journal article" date="2020" name="Microorganisms">
        <title>Osmotic Adaptation and Compatible Solute Biosynthesis of Phototrophic Bacteria as Revealed from Genome Analyses.</title>
        <authorList>
            <person name="Imhoff J.F."/>
            <person name="Rahn T."/>
            <person name="Kunzel S."/>
            <person name="Keller A."/>
            <person name="Neulinger S.C."/>
        </authorList>
    </citation>
    <scope>NUCLEOTIDE SEQUENCE [LARGE SCALE GENOMIC DNA]</scope>
    <source>
        <strain evidence="12 13">DSM 15382</strain>
    </source>
</reference>
<feature type="active site" description="Proton donor" evidence="9">
    <location>
        <position position="132"/>
    </location>
</feature>
<protein>
    <recommendedName>
        <fullName evidence="9 11">1-(5-phosphoribosyl)-5-[(5-phosphoribosylamino)methylideneamino] imidazole-4-carboxamide isomerase</fullName>
        <ecNumber evidence="9 11">5.3.1.16</ecNumber>
    </recommendedName>
    <alternativeName>
        <fullName evidence="9">Phosphoribosylformimino-5-aminoimidazole carboxamide ribotide isomerase</fullName>
    </alternativeName>
</protein>
<feature type="active site" description="Proton acceptor" evidence="9">
    <location>
        <position position="10"/>
    </location>
</feature>
<dbReference type="InterPro" id="IPR044524">
    <property type="entry name" value="Isoase_HisA-like"/>
</dbReference>
<comment type="similarity">
    <text evidence="4 9 10">Belongs to the HisA/HisF family.</text>
</comment>
<evidence type="ECO:0000256" key="1">
    <source>
        <dbReference type="ARBA" id="ARBA00000901"/>
    </source>
</evidence>
<dbReference type="PANTHER" id="PTHR43090:SF2">
    <property type="entry name" value="1-(5-PHOSPHORIBOSYL)-5-[(5-PHOSPHORIBOSYLAMINO)METHYLIDENEAMINO] IMIDAZOLE-4-CARBOXAMIDE ISOMERASE"/>
    <property type="match status" value="1"/>
</dbReference>
<evidence type="ECO:0000256" key="11">
    <source>
        <dbReference type="RuleBase" id="RU003658"/>
    </source>
</evidence>
<gene>
    <name evidence="9 12" type="primary">hisA</name>
    <name evidence="12" type="ORF">CKO45_16245</name>
</gene>
<evidence type="ECO:0000313" key="13">
    <source>
        <dbReference type="Proteomes" id="UP000697995"/>
    </source>
</evidence>
<dbReference type="EMBL" id="NRSG01000124">
    <property type="protein sequence ID" value="MBK1659785.1"/>
    <property type="molecule type" value="Genomic_DNA"/>
</dbReference>
<evidence type="ECO:0000256" key="8">
    <source>
        <dbReference type="ARBA" id="ARBA00023235"/>
    </source>
</evidence>